<evidence type="ECO:0000259" key="11">
    <source>
        <dbReference type="Pfam" id="PF24601"/>
    </source>
</evidence>
<feature type="domain" description="DOP1-like C-terminal" evidence="10">
    <location>
        <begin position="1741"/>
        <end position="2218"/>
    </location>
</feature>
<dbReference type="GO" id="GO:0006895">
    <property type="term" value="P:Golgi to endosome transport"/>
    <property type="evidence" value="ECO:0007669"/>
    <property type="project" value="InterPro"/>
</dbReference>
<reference evidence="12" key="1">
    <citation type="submission" date="2025-08" db="UniProtKB">
        <authorList>
            <consortium name="Ensembl"/>
        </authorList>
    </citation>
    <scope>IDENTIFICATION</scope>
</reference>
<name>A0A673XEZ7_SALTR</name>
<evidence type="ECO:0000256" key="5">
    <source>
        <dbReference type="ARBA" id="ARBA00023136"/>
    </source>
</evidence>
<evidence type="ECO:0000259" key="9">
    <source>
        <dbReference type="Pfam" id="PF24597"/>
    </source>
</evidence>
<feature type="domain" description="DOP1-like middle TPR" evidence="9">
    <location>
        <begin position="327"/>
        <end position="553"/>
    </location>
</feature>
<dbReference type="InterPro" id="IPR040314">
    <property type="entry name" value="DOP1"/>
</dbReference>
<dbReference type="Pfam" id="PF24598">
    <property type="entry name" value="DOP1_C"/>
    <property type="match status" value="1"/>
</dbReference>
<dbReference type="Pfam" id="PF24601">
    <property type="entry name" value="TPR_DOP1"/>
    <property type="match status" value="1"/>
</dbReference>
<dbReference type="Pfam" id="PF04118">
    <property type="entry name" value="Dopey_N"/>
    <property type="match status" value="1"/>
</dbReference>
<feature type="compositionally biased region" description="Acidic residues" evidence="7">
    <location>
        <begin position="545"/>
        <end position="555"/>
    </location>
</feature>
<feature type="region of interest" description="Disordered" evidence="7">
    <location>
        <begin position="545"/>
        <end position="568"/>
    </location>
</feature>
<evidence type="ECO:0000313" key="12">
    <source>
        <dbReference type="Ensembl" id="ENSSTUP00000019572.1"/>
    </source>
</evidence>
<dbReference type="PANTHER" id="PTHR14042">
    <property type="entry name" value="DOPEY-RELATED"/>
    <property type="match status" value="1"/>
</dbReference>
<feature type="domain" description="DOP1 N-terminal" evidence="8">
    <location>
        <begin position="12"/>
        <end position="304"/>
    </location>
</feature>
<comment type="similarity">
    <text evidence="6">Belongs to the DOP1 family.</text>
</comment>
<evidence type="ECO:0000256" key="2">
    <source>
        <dbReference type="ARBA" id="ARBA00022448"/>
    </source>
</evidence>
<feature type="compositionally biased region" description="Low complexity" evidence="7">
    <location>
        <begin position="1112"/>
        <end position="1122"/>
    </location>
</feature>
<evidence type="ECO:0000313" key="13">
    <source>
        <dbReference type="Proteomes" id="UP000472277"/>
    </source>
</evidence>
<keyword evidence="2" id="KW-0813">Transport</keyword>
<evidence type="ECO:0000256" key="6">
    <source>
        <dbReference type="ARBA" id="ARBA00046326"/>
    </source>
</evidence>
<keyword evidence="4" id="KW-0333">Golgi apparatus</keyword>
<dbReference type="GO" id="GO:0005802">
    <property type="term" value="C:trans-Golgi network"/>
    <property type="evidence" value="ECO:0007669"/>
    <property type="project" value="TreeGrafter"/>
</dbReference>
<dbReference type="GO" id="GO:0000139">
    <property type="term" value="C:Golgi membrane"/>
    <property type="evidence" value="ECO:0007669"/>
    <property type="project" value="UniProtKB-SubCell"/>
</dbReference>
<dbReference type="Pfam" id="PF24597">
    <property type="entry name" value="TPR_DOP1_M"/>
    <property type="match status" value="1"/>
</dbReference>
<dbReference type="Ensembl" id="ENSSTUT00000020577.1">
    <property type="protein sequence ID" value="ENSSTUP00000019572.1"/>
    <property type="gene ID" value="ENSSTUG00000008450.1"/>
</dbReference>
<protein>
    <submittedName>
        <fullName evidence="12">DOP1 leucine zipper like protein B</fullName>
    </submittedName>
</protein>
<evidence type="ECO:0000256" key="7">
    <source>
        <dbReference type="SAM" id="MobiDB-lite"/>
    </source>
</evidence>
<keyword evidence="13" id="KW-1185">Reference proteome</keyword>
<feature type="domain" description="DOP1-like TPR" evidence="11">
    <location>
        <begin position="1176"/>
        <end position="1571"/>
    </location>
</feature>
<dbReference type="InterPro" id="IPR056458">
    <property type="entry name" value="TPR_DOP1_M"/>
</dbReference>
<feature type="region of interest" description="Disordered" evidence="7">
    <location>
        <begin position="690"/>
        <end position="718"/>
    </location>
</feature>
<dbReference type="GO" id="GO:0005829">
    <property type="term" value="C:cytosol"/>
    <property type="evidence" value="ECO:0007669"/>
    <property type="project" value="GOC"/>
</dbReference>
<evidence type="ECO:0000259" key="10">
    <source>
        <dbReference type="Pfam" id="PF24598"/>
    </source>
</evidence>
<keyword evidence="5" id="KW-0472">Membrane</keyword>
<evidence type="ECO:0000259" key="8">
    <source>
        <dbReference type="Pfam" id="PF04118"/>
    </source>
</evidence>
<comment type="subcellular location">
    <subcellularLocation>
        <location evidence="1">Golgi apparatus membrane</location>
        <topology evidence="1">Peripheral membrane protein</topology>
    </subcellularLocation>
</comment>
<dbReference type="InterPro" id="IPR007249">
    <property type="entry name" value="DOP1_N"/>
</dbReference>
<feature type="region of interest" description="Disordered" evidence="7">
    <location>
        <begin position="1063"/>
        <end position="1128"/>
    </location>
</feature>
<dbReference type="Proteomes" id="UP000472277">
    <property type="component" value="Chromosome 20"/>
</dbReference>
<gene>
    <name evidence="12" type="primary">DOP1B</name>
    <name evidence="12" type="synonym">LOC115155801</name>
</gene>
<dbReference type="GeneTree" id="ENSGT00390000016421"/>
<dbReference type="PANTHER" id="PTHR14042:SF23">
    <property type="entry name" value="PROTEIN DOPEY-2"/>
    <property type="match status" value="1"/>
</dbReference>
<dbReference type="GO" id="GO:0005768">
    <property type="term" value="C:endosome"/>
    <property type="evidence" value="ECO:0007669"/>
    <property type="project" value="TreeGrafter"/>
</dbReference>
<sequence>MDPEEQELQNDYRYRSYAAVIEKALRNFESSSEWADLISSLGKLNKALQSNLRYSLLPQRLIIGKRLAQCLHPALPSGVHLKALETYEIIFKIIGTKWLAKDLFIYSSGLFPLLGHAAMAVKPALLTLYERYYLPLQRALLPSLQAFITGLLPGLEEGADVYDRTDALLLRLSLLVGQQVFYGALWGSVLVSPLVRLPASLFIVTHFDRFTPPRQQRCMLGYNNHLVMKALCLSLQDSNVLVQRNMLEILLYFFSLATCLDPTEGSIPMTREDTITVVSAASLTLLRRDMSLNRRLYAWLLGTDIKGGMVAADPDLSISMEEQTAFYFNTHSRELLVQALINILNQKDVEADPESVIGYLRPFRIIISLMDKPEIGPLVVDSVLLEAVRAFYSYCREMLGEESITSTGLTGNQLTSKIKENKNASEIIKTVNMLVSSINSDFLWDYMTCHFCTSDLPLPTLQYQSASSAPSVTEISTLIIFLMDVIPLELHVDIQSQFLPQMLCRMLHALCTHMTSLDLLELTQGLHACFKVLSKIQMPGAYMDMEESQTQEVEAQEEREGESPFLPLRSEDSGLGISASPSELHLLPGAGLGPEEAGIVKEGEGVWRKGGSNTHYLSVYLALSPTLFLSPLSLLSPPRYLLVQVEDDRGQEEAVQPDPTALSPGRKSSFREGPQITTTQIKDKLAELFTPNKHKPRATSDLPVPDPPTERKKGRRCAGGGVDWGAGYMPRSRAEISEECRQAFTAACHLLLESTTFPLYLSEGESHGLYNDIQVCSNVDSLPVWLRSLMTLCCLSRDYHVQHTAMSSLLELINQSQSLALVIQDKTRCYQASDANPLSGRLQMVTMPPIYPGLLSTIEQGTDFYQRVAQVLWGQLDVERREQHTSCVELFYRLHCLAPSASICEDIICQALLHRDKAVRLEALHRFSVLWHLTRDIQSNRTMSLNRSFDRSLCVVVDCLNSPDGSVSAAAQCWLVRALSLQDVVRILEPVLLLLLHPSTQRCTIQSVKQNLTAGMCVFWCVKGRSTTNGYTNAMTTSTQTDEGTLGHMILVDREALWGELEHDPETTKPPADFTGVSRSDSEATEEEDEPEEEEESVHTESSGVQVSTENSSSGSAPYSSSVEEGSMVNGLRRVESEHTQASDSLSSEEEDLELEAMARSRLLKQEREKREAIDSMFRHVLLYSVAGGWPRLLHGLALLDSLLRSSAQQPLVNALSSTSLDTSSAAHLNLVSNLLQRHQQAQDGRGFYGRLLLPTSSPSSPLSLLIELMVSLCLKFLRSHYPSYLTLDPKELQGNREVQVKSVGVLTRMVTQLGIVARGQGDTSTQGEAGVSPEPICKLLARCKVQQYALLTLSASMYISQRGKEKGSAMGGVDLLDEQVGLSEESLVNLGGGGGQEQYPLQMELLKLLQALIVLEYHVWPGESGLTLHSDEPRDSPASSALAREWQTAVLFQQSIKAAQYVQTQPITAQGMFVSAAARALQPQYGYAMHPHWVALLCSSLPYLGRSLGIIVAPLITQMCRNLDELVKQYDHDGGKATQSLIGRKENIAPDYPLTLLEGLTTLTHHCLLDNKKSLVACDPADVRNARNAVIEELPHMLSSMALLWGVVKREESQSRGSDYSQTARHISTSVYFRSSKTLRQRVLEFLTPLTGQYGVQLMASVGAVWSSRRSRRRHTKNKILSVASESRLTIVDLVKSLGTLSTENILQMVKEVVKKPHQIKRDQKSTLVDIPMLQFSYAYIQSIPAQALQENVAPLLTLLRESVQLNLAPPGHFLLLGILNDFVNRLPNLDSKKDTRDMQEVTQKILEAVGGVAGSSLEQTSWLSRNLEVKNQPQVCPETEEPSDELDLDLYDSEAQASTMVSSSAPSVYSVQALVLLAEVLAPLLDMVYRSDEKEKAVPLISRLMYYVFPYLKNHSTYNMPSFGAGAQLLSNLSGYAYTKRAWRKEAFELYMDPLFFTMDVSCTPHWRSIIDHLLTHEKTMFKDLMSMQSSSLKLFPSAEQKPMLLKRQAFAMFSGELDQYHLYLPLIQERLTEALRMGQTPSVSAQMFLTFRVLVLRISPQHLTSLWPIMVTELIRIFVRLEKALLEEKEVSKLTKVVRGAMGNGPLAFPQPELDMYLSACKFLDTALAFPPEKMPLFQMYRWAFVPEVDMSCYSGPENSLLEGEQECKPHIVKVLEALHQRYGESSTERLEFPLLTHRFLTSITQLAPFLHTLCCSFQGTSPSSPPDYPVTDYPAVSADQVLKRLEHITEEEFLDSMES</sequence>
<feature type="region of interest" description="Disordered" evidence="7">
    <location>
        <begin position="650"/>
        <end position="675"/>
    </location>
</feature>
<proteinExistence type="inferred from homology"/>
<dbReference type="InterPro" id="IPR056459">
    <property type="entry name" value="TPR_DOP1"/>
</dbReference>
<evidence type="ECO:0000256" key="1">
    <source>
        <dbReference type="ARBA" id="ARBA00004395"/>
    </source>
</evidence>
<feature type="compositionally biased region" description="Acidic residues" evidence="7">
    <location>
        <begin position="1083"/>
        <end position="1096"/>
    </location>
</feature>
<dbReference type="InterPro" id="IPR056457">
    <property type="entry name" value="DOP1_C"/>
</dbReference>
<evidence type="ECO:0000256" key="4">
    <source>
        <dbReference type="ARBA" id="ARBA00023034"/>
    </source>
</evidence>
<keyword evidence="3" id="KW-0653">Protein transport</keyword>
<organism evidence="12 13">
    <name type="scientific">Salmo trutta</name>
    <name type="common">Brown trout</name>
    <dbReference type="NCBI Taxonomy" id="8032"/>
    <lineage>
        <taxon>Eukaryota</taxon>
        <taxon>Metazoa</taxon>
        <taxon>Chordata</taxon>
        <taxon>Craniata</taxon>
        <taxon>Vertebrata</taxon>
        <taxon>Euteleostomi</taxon>
        <taxon>Actinopterygii</taxon>
        <taxon>Neopterygii</taxon>
        <taxon>Teleostei</taxon>
        <taxon>Protacanthopterygii</taxon>
        <taxon>Salmoniformes</taxon>
        <taxon>Salmonidae</taxon>
        <taxon>Salmoninae</taxon>
        <taxon>Salmo</taxon>
    </lineage>
</organism>
<dbReference type="GO" id="GO:0015031">
    <property type="term" value="P:protein transport"/>
    <property type="evidence" value="ECO:0007669"/>
    <property type="project" value="UniProtKB-KW"/>
</dbReference>
<reference evidence="12" key="2">
    <citation type="submission" date="2025-09" db="UniProtKB">
        <authorList>
            <consortium name="Ensembl"/>
        </authorList>
    </citation>
    <scope>IDENTIFICATION</scope>
</reference>
<evidence type="ECO:0000256" key="3">
    <source>
        <dbReference type="ARBA" id="ARBA00022927"/>
    </source>
</evidence>
<accession>A0A673XEZ7</accession>